<sequence length="206" mass="23051">MAPFRTERTAGGQRLQATRAGRPAALRLLVLLLGAVLNLQDSMAQPSPTLDTLKSEGRGSTLEVPGQKVLREDQGYGHCAASVPTGKMVEDYEANVLHCWNDYKSHMDSIEKDWCDWTMISRPYSDLQYCLEYKAEEFGLGFPNPWAERIIFETHLIHFANCSLVQPTLSDPPEDVLLAMIIAPICLIPFLVTLVVWRSKDSEAQS</sequence>
<evidence type="ECO:0000256" key="14">
    <source>
        <dbReference type="ARBA" id="ARBA00070808"/>
    </source>
</evidence>
<reference evidence="18" key="1">
    <citation type="submission" date="2025-08" db="UniProtKB">
        <authorList>
            <consortium name="RefSeq"/>
        </authorList>
    </citation>
    <scope>IDENTIFICATION</scope>
    <source>
        <tissue evidence="18">Leukocyte</tissue>
    </source>
</reference>
<keyword evidence="8 15" id="KW-0472">Membrane</keyword>
<dbReference type="GO" id="GO:0009986">
    <property type="term" value="C:cell surface"/>
    <property type="evidence" value="ECO:0007669"/>
    <property type="project" value="TreeGrafter"/>
</dbReference>
<keyword evidence="7 15" id="KW-1133">Transmembrane helix</keyword>
<dbReference type="GO" id="GO:0032870">
    <property type="term" value="P:cellular response to hormone stimulus"/>
    <property type="evidence" value="ECO:0007669"/>
    <property type="project" value="TreeGrafter"/>
</dbReference>
<evidence type="ECO:0000256" key="10">
    <source>
        <dbReference type="ARBA" id="ARBA00023170"/>
    </source>
</evidence>
<proteinExistence type="inferred from homology"/>
<evidence type="ECO:0000256" key="16">
    <source>
        <dbReference type="SAM" id="SignalP"/>
    </source>
</evidence>
<evidence type="ECO:0000256" key="13">
    <source>
        <dbReference type="ARBA" id="ARBA00062527"/>
    </source>
</evidence>
<dbReference type="PANTHER" id="PTHR14076">
    <property type="entry name" value="RECEPTOR ACTIVITY MODIFYING PROTEIN RAMP"/>
    <property type="match status" value="1"/>
</dbReference>
<feature type="chain" id="PRO_5034955875" description="Receptor activity-modifying protein 2" evidence="16">
    <location>
        <begin position="45"/>
        <end position="206"/>
    </location>
</feature>
<dbReference type="GO" id="GO:0007186">
    <property type="term" value="P:G protein-coupled receptor signaling pathway"/>
    <property type="evidence" value="ECO:0007669"/>
    <property type="project" value="TreeGrafter"/>
</dbReference>
<dbReference type="GO" id="GO:0043235">
    <property type="term" value="C:receptor complex"/>
    <property type="evidence" value="ECO:0007669"/>
    <property type="project" value="TreeGrafter"/>
</dbReference>
<keyword evidence="4" id="KW-1003">Cell membrane</keyword>
<comment type="function">
    <text evidence="12">Accessory protein that interacts with and modulates the function of G-protein coupled receptors including calcitonin gene-related peptide type 1 receptor (CALCRL) and calcitonin receptor (CALCR). Required for the transport of CALCRL to the plasma membrane. Together with CALCRL, form a receptor complex for adrenomedullin/ADM. Together with CALCR, act as a receptor complex for calcitonin/CT/CALC. Together with CALCR, also act as a receptor complex for amylin/IAPP.</text>
</comment>
<evidence type="ECO:0000256" key="7">
    <source>
        <dbReference type="ARBA" id="ARBA00022989"/>
    </source>
</evidence>
<evidence type="ECO:0000256" key="3">
    <source>
        <dbReference type="ARBA" id="ARBA00022448"/>
    </source>
</evidence>
<keyword evidence="5 15" id="KW-0812">Transmembrane</keyword>
<evidence type="ECO:0000256" key="8">
    <source>
        <dbReference type="ARBA" id="ARBA00023136"/>
    </source>
</evidence>
<dbReference type="GO" id="GO:0005886">
    <property type="term" value="C:plasma membrane"/>
    <property type="evidence" value="ECO:0007669"/>
    <property type="project" value="UniProtKB-SubCell"/>
</dbReference>
<keyword evidence="3" id="KW-0813">Transport</keyword>
<dbReference type="GO" id="GO:0015026">
    <property type="term" value="F:coreceptor activity"/>
    <property type="evidence" value="ECO:0007669"/>
    <property type="project" value="InterPro"/>
</dbReference>
<dbReference type="RefSeq" id="XP_020020725.1">
    <property type="nucleotide sequence ID" value="XM_020165136.1"/>
</dbReference>
<dbReference type="CTD" id="10266"/>
<comment type="subcellular location">
    <subcellularLocation>
        <location evidence="1">Cell membrane</location>
        <topology evidence="1">Single-pass type I membrane protein</topology>
    </subcellularLocation>
</comment>
<evidence type="ECO:0000256" key="1">
    <source>
        <dbReference type="ARBA" id="ARBA00004251"/>
    </source>
</evidence>
<evidence type="ECO:0000256" key="4">
    <source>
        <dbReference type="ARBA" id="ARBA00022475"/>
    </source>
</evidence>
<evidence type="ECO:0000256" key="12">
    <source>
        <dbReference type="ARBA" id="ARBA00056007"/>
    </source>
</evidence>
<accession>A0A8B7UR82</accession>
<gene>
    <name evidence="18" type="primary">Ramp2</name>
</gene>
<dbReference type="GO" id="GO:0001525">
    <property type="term" value="P:angiogenesis"/>
    <property type="evidence" value="ECO:0007669"/>
    <property type="project" value="TreeGrafter"/>
</dbReference>
<feature type="signal peptide" evidence="16">
    <location>
        <begin position="1"/>
        <end position="44"/>
    </location>
</feature>
<dbReference type="InterPro" id="IPR038126">
    <property type="entry name" value="RAMP_sf"/>
</dbReference>
<keyword evidence="9" id="KW-1015">Disulfide bond</keyword>
<dbReference type="GO" id="GO:0006886">
    <property type="term" value="P:intracellular protein transport"/>
    <property type="evidence" value="ECO:0007669"/>
    <property type="project" value="InterPro"/>
</dbReference>
<dbReference type="KEGG" id="ccan:109687311"/>
<dbReference type="GO" id="GO:0006816">
    <property type="term" value="P:calcium ion transport"/>
    <property type="evidence" value="ECO:0007669"/>
    <property type="project" value="TreeGrafter"/>
</dbReference>
<dbReference type="GeneID" id="109687311"/>
<dbReference type="InterPro" id="IPR006985">
    <property type="entry name" value="RAMP"/>
</dbReference>
<keyword evidence="17" id="KW-1185">Reference proteome</keyword>
<dbReference type="Proteomes" id="UP001732720">
    <property type="component" value="Chromosome 11"/>
</dbReference>
<evidence type="ECO:0000256" key="6">
    <source>
        <dbReference type="ARBA" id="ARBA00022729"/>
    </source>
</evidence>
<comment type="similarity">
    <text evidence="2">Belongs to the RAMP family.</text>
</comment>
<dbReference type="GO" id="GO:0031623">
    <property type="term" value="P:receptor internalization"/>
    <property type="evidence" value="ECO:0007669"/>
    <property type="project" value="TreeGrafter"/>
</dbReference>
<evidence type="ECO:0000256" key="5">
    <source>
        <dbReference type="ARBA" id="ARBA00022692"/>
    </source>
</evidence>
<feature type="transmembrane region" description="Helical" evidence="15">
    <location>
        <begin position="176"/>
        <end position="197"/>
    </location>
</feature>
<dbReference type="GO" id="GO:0008277">
    <property type="term" value="P:regulation of G protein-coupled receptor signaling pathway"/>
    <property type="evidence" value="ECO:0007669"/>
    <property type="project" value="InterPro"/>
</dbReference>
<evidence type="ECO:0000313" key="18">
    <source>
        <dbReference type="RefSeq" id="XP_020020725.1"/>
    </source>
</evidence>
<dbReference type="AlphaFoldDB" id="A0A8B7UR82"/>
<evidence type="ECO:0000313" key="17">
    <source>
        <dbReference type="Proteomes" id="UP001732720"/>
    </source>
</evidence>
<name>A0A8B7UR82_CASCN</name>
<evidence type="ECO:0000256" key="15">
    <source>
        <dbReference type="SAM" id="Phobius"/>
    </source>
</evidence>
<dbReference type="FunFam" id="1.10.150.510:FF:000003">
    <property type="entry name" value="Receptor activity-modifying protein 2"/>
    <property type="match status" value="1"/>
</dbReference>
<keyword evidence="10 18" id="KW-0675">Receptor</keyword>
<keyword evidence="6 16" id="KW-0732">Signal</keyword>
<dbReference type="PANTHER" id="PTHR14076:SF9">
    <property type="entry name" value="RECEPTOR ACTIVITY-MODIFYING PROTEIN 2"/>
    <property type="match status" value="1"/>
</dbReference>
<dbReference type="Gene3D" id="1.10.150.510">
    <property type="entry name" value="Receptor activity modifying family"/>
    <property type="match status" value="1"/>
</dbReference>
<dbReference type="OrthoDB" id="9416539at2759"/>
<evidence type="ECO:0000256" key="11">
    <source>
        <dbReference type="ARBA" id="ARBA00023180"/>
    </source>
</evidence>
<dbReference type="RefSeq" id="XP_020020725.1">
    <property type="nucleotide sequence ID" value="XM_020165136.2"/>
</dbReference>
<keyword evidence="11" id="KW-0325">Glycoprotein</keyword>
<dbReference type="Pfam" id="PF04901">
    <property type="entry name" value="RAMP"/>
    <property type="match status" value="1"/>
</dbReference>
<evidence type="ECO:0000256" key="9">
    <source>
        <dbReference type="ARBA" id="ARBA00023157"/>
    </source>
</evidence>
<comment type="subunit">
    <text evidence="13">Heterodimer of CALCRL and RAMP2; the interaction forms the receptor complex for adrenomedullin/ADM. Heterodimer of CALCR and RAMP2; interaction forms the AMYR2 receptor complex for calcitonin/CALC and amylin/IAPP.</text>
</comment>
<organism evidence="18">
    <name type="scientific">Castor canadensis</name>
    <name type="common">American beaver</name>
    <dbReference type="NCBI Taxonomy" id="51338"/>
    <lineage>
        <taxon>Eukaryota</taxon>
        <taxon>Metazoa</taxon>
        <taxon>Chordata</taxon>
        <taxon>Craniata</taxon>
        <taxon>Vertebrata</taxon>
        <taxon>Euteleostomi</taxon>
        <taxon>Mammalia</taxon>
        <taxon>Eutheria</taxon>
        <taxon>Euarchontoglires</taxon>
        <taxon>Glires</taxon>
        <taxon>Rodentia</taxon>
        <taxon>Castorimorpha</taxon>
        <taxon>Castoridae</taxon>
        <taxon>Castor</taxon>
    </lineage>
</organism>
<dbReference type="GO" id="GO:0072659">
    <property type="term" value="P:protein localization to plasma membrane"/>
    <property type="evidence" value="ECO:0007669"/>
    <property type="project" value="TreeGrafter"/>
</dbReference>
<protein>
    <recommendedName>
        <fullName evidence="14">Receptor activity-modifying protein 2</fullName>
    </recommendedName>
</protein>
<evidence type="ECO:0000256" key="2">
    <source>
        <dbReference type="ARBA" id="ARBA00007087"/>
    </source>
</evidence>